<organism evidence="1 2">
    <name type="scientific">Paludibaculum fermentans</name>
    <dbReference type="NCBI Taxonomy" id="1473598"/>
    <lineage>
        <taxon>Bacteria</taxon>
        <taxon>Pseudomonadati</taxon>
        <taxon>Acidobacteriota</taxon>
        <taxon>Terriglobia</taxon>
        <taxon>Bryobacterales</taxon>
        <taxon>Bryobacteraceae</taxon>
        <taxon>Paludibaculum</taxon>
    </lineage>
</organism>
<evidence type="ECO:0000313" key="2">
    <source>
        <dbReference type="Proteomes" id="UP000593892"/>
    </source>
</evidence>
<protein>
    <submittedName>
        <fullName evidence="1">Uncharacterized protein</fullName>
    </submittedName>
</protein>
<name>A0A7S7SLP2_PALFE</name>
<proteinExistence type="predicted"/>
<sequence>MTRILTRLLPSLLAAATLLCADKPKDKPGEPVSGEGSDPRVAIKAKAYYDRDQVKSLLGMDPGESIVVVEVTFTPAQGEEINLNLDDFLLRSDRDGQKSRPLEPTQIAGSAVMVVKSQGGTQGTGMSQQRRVPYGVPGIPGGGGPMGQSLPMPNETPVAGTATADTSGAVASIEDRNVKKNPLLDLLKARVLTDGEIKKPVTGLLYFQMEGKLRPKDLELVYRKAPPRVSVRFVPVKKK</sequence>
<dbReference type="KEGG" id="pfer:IRI77_03570"/>
<accession>A0A7S7SLP2</accession>
<dbReference type="Proteomes" id="UP000593892">
    <property type="component" value="Chromosome"/>
</dbReference>
<dbReference type="EMBL" id="CP063849">
    <property type="protein sequence ID" value="QOY89048.1"/>
    <property type="molecule type" value="Genomic_DNA"/>
</dbReference>
<gene>
    <name evidence="1" type="ORF">IRI77_03570</name>
</gene>
<dbReference type="AlphaFoldDB" id="A0A7S7SLP2"/>
<reference evidence="1 2" key="1">
    <citation type="submission" date="2020-10" db="EMBL/GenBank/DDBJ databases">
        <title>Complete genome sequence of Paludibaculum fermentans P105T, a facultatively anaerobic acidobacterium capable of dissimilatory Fe(III) reduction.</title>
        <authorList>
            <person name="Dedysh S.N."/>
            <person name="Beletsky A.V."/>
            <person name="Kulichevskaya I.S."/>
            <person name="Mardanov A.V."/>
            <person name="Ravin N.V."/>
        </authorList>
    </citation>
    <scope>NUCLEOTIDE SEQUENCE [LARGE SCALE GENOMIC DNA]</scope>
    <source>
        <strain evidence="1 2">P105</strain>
    </source>
</reference>
<keyword evidence="2" id="KW-1185">Reference proteome</keyword>
<dbReference type="RefSeq" id="WP_194450710.1">
    <property type="nucleotide sequence ID" value="NZ_CP063849.1"/>
</dbReference>
<evidence type="ECO:0000313" key="1">
    <source>
        <dbReference type="EMBL" id="QOY89048.1"/>
    </source>
</evidence>